<reference evidence="11 12" key="1">
    <citation type="submission" date="2019-08" db="EMBL/GenBank/DDBJ databases">
        <title>A chromosome-level genome assembly, high-density linkage maps, and genome scans reveal the genomic architecture of hybrid incompatibilities underlying speciation via character displacement in darters (Percidae: Etheostominae).</title>
        <authorList>
            <person name="Moran R.L."/>
            <person name="Catchen J.M."/>
            <person name="Fuller R.C."/>
        </authorList>
    </citation>
    <scope>NUCLEOTIDE SEQUENCE [LARGE SCALE GENOMIC DNA]</scope>
    <source>
        <strain evidence="11">EspeVRDwgs_2016</strain>
        <tissue evidence="11">Muscle</tissue>
    </source>
</reference>
<dbReference type="GO" id="GO:0008076">
    <property type="term" value="C:voltage-gated potassium channel complex"/>
    <property type="evidence" value="ECO:0007669"/>
    <property type="project" value="TreeGrafter"/>
</dbReference>
<feature type="transmembrane region" description="Helical" evidence="10">
    <location>
        <begin position="121"/>
        <end position="144"/>
    </location>
</feature>
<dbReference type="Proteomes" id="UP000327493">
    <property type="component" value="Chromosome 12"/>
</dbReference>
<evidence type="ECO:0000256" key="10">
    <source>
        <dbReference type="SAM" id="Phobius"/>
    </source>
</evidence>
<evidence type="ECO:0000256" key="3">
    <source>
        <dbReference type="ARBA" id="ARBA00022692"/>
    </source>
</evidence>
<evidence type="ECO:0000256" key="2">
    <source>
        <dbReference type="ARBA" id="ARBA00022448"/>
    </source>
</evidence>
<evidence type="ECO:0000256" key="8">
    <source>
        <dbReference type="ARBA" id="ARBA00023303"/>
    </source>
</evidence>
<dbReference type="GO" id="GO:0015269">
    <property type="term" value="F:calcium-activated potassium channel activity"/>
    <property type="evidence" value="ECO:0007669"/>
    <property type="project" value="InterPro"/>
</dbReference>
<dbReference type="GO" id="GO:0005513">
    <property type="term" value="P:detection of calcium ion"/>
    <property type="evidence" value="ECO:0007669"/>
    <property type="project" value="TreeGrafter"/>
</dbReference>
<evidence type="ECO:0000256" key="9">
    <source>
        <dbReference type="SAM" id="MobiDB-lite"/>
    </source>
</evidence>
<organism evidence="11 12">
    <name type="scientific">Etheostoma spectabile</name>
    <name type="common">orangethroat darter</name>
    <dbReference type="NCBI Taxonomy" id="54343"/>
    <lineage>
        <taxon>Eukaryota</taxon>
        <taxon>Metazoa</taxon>
        <taxon>Chordata</taxon>
        <taxon>Craniata</taxon>
        <taxon>Vertebrata</taxon>
        <taxon>Euteleostomi</taxon>
        <taxon>Actinopterygii</taxon>
        <taxon>Neopterygii</taxon>
        <taxon>Teleostei</taxon>
        <taxon>Neoteleostei</taxon>
        <taxon>Acanthomorphata</taxon>
        <taxon>Eupercaria</taxon>
        <taxon>Perciformes</taxon>
        <taxon>Percoidei</taxon>
        <taxon>Percidae</taxon>
        <taxon>Etheostomatinae</taxon>
        <taxon>Etheostoma</taxon>
    </lineage>
</organism>
<dbReference type="GO" id="GO:0015459">
    <property type="term" value="F:potassium channel regulator activity"/>
    <property type="evidence" value="ECO:0007669"/>
    <property type="project" value="TreeGrafter"/>
</dbReference>
<feature type="transmembrane region" description="Helical" evidence="10">
    <location>
        <begin position="266"/>
        <end position="286"/>
    </location>
</feature>
<keyword evidence="5" id="KW-0406">Ion transport</keyword>
<evidence type="ECO:0000313" key="11">
    <source>
        <dbReference type="EMBL" id="KAA8587344.1"/>
    </source>
</evidence>
<evidence type="ECO:0000256" key="5">
    <source>
        <dbReference type="ARBA" id="ARBA00023065"/>
    </source>
</evidence>
<proteinExistence type="predicted"/>
<evidence type="ECO:0000256" key="6">
    <source>
        <dbReference type="ARBA" id="ARBA00023136"/>
    </source>
</evidence>
<evidence type="ECO:0000256" key="1">
    <source>
        <dbReference type="ARBA" id="ARBA00004141"/>
    </source>
</evidence>
<keyword evidence="2" id="KW-0813">Transport</keyword>
<dbReference type="PANTHER" id="PTHR10258">
    <property type="entry name" value="CALCIUM-ACTIVATED POTASSIUM CHANNEL SUBUNIT BETA"/>
    <property type="match status" value="1"/>
</dbReference>
<comment type="caution">
    <text evidence="11">The sequence shown here is derived from an EMBL/GenBank/DDBJ whole genome shotgun (WGS) entry which is preliminary data.</text>
</comment>
<evidence type="ECO:0000256" key="7">
    <source>
        <dbReference type="ARBA" id="ARBA00023180"/>
    </source>
</evidence>
<keyword evidence="7" id="KW-0325">Glycoprotein</keyword>
<comment type="subcellular location">
    <subcellularLocation>
        <location evidence="1">Membrane</location>
        <topology evidence="1">Multi-pass membrane protein</topology>
    </subcellularLocation>
</comment>
<dbReference type="InterPro" id="IPR003930">
    <property type="entry name" value="K_chnl_Ca-activ_BK_bsu"/>
</dbReference>
<keyword evidence="8" id="KW-0407">Ion channel</keyword>
<keyword evidence="12" id="KW-1185">Reference proteome</keyword>
<keyword evidence="3 10" id="KW-0812">Transmembrane</keyword>
<dbReference type="PANTHER" id="PTHR10258:SF4">
    <property type="entry name" value="CALCIUM-ACTIVATED POTASSIUM CHANNEL SUBUNIT BETA-3"/>
    <property type="match status" value="1"/>
</dbReference>
<name>A0A5J5D1X0_9PERO</name>
<sequence length="328" mass="36867">MMDFVVLLRSDQSPKRGPVSSPLRLKADRPRPRNFIIALDSPIDQEVAGTEPGVGMFLNTASPRRSFTIPIKINLQGARRRQTKELLHTAQEQEWSRGLDGRGEQRARTKTPVSSVGEDRAILLGFTMMAFSVLMFFVVGITVIKPYVNSNWENEASCVLLQAVTMEEWVDCRGVSTVPCLRVTVNLTDSNERALLHFNEESVFLASECFYIPKCQMERTELQDEVLKVKNSLDTQLGSTLSCFTDRARHPRDAILGRKYTFEKTLFALLWPCLMLVGGALLVGLVKLTQCLAHLCPEMCSEAAVGRLTSRQGKLYRCFRRSSMQSPS</sequence>
<dbReference type="Pfam" id="PF03185">
    <property type="entry name" value="CaKB"/>
    <property type="match status" value="1"/>
</dbReference>
<evidence type="ECO:0000313" key="12">
    <source>
        <dbReference type="Proteomes" id="UP000327493"/>
    </source>
</evidence>
<dbReference type="EMBL" id="VOFY01000012">
    <property type="protein sequence ID" value="KAA8587344.1"/>
    <property type="molecule type" value="Genomic_DNA"/>
</dbReference>
<gene>
    <name evidence="11" type="ORF">FQN60_016206</name>
</gene>
<keyword evidence="4 10" id="KW-1133">Transmembrane helix</keyword>
<evidence type="ECO:0000256" key="4">
    <source>
        <dbReference type="ARBA" id="ARBA00022989"/>
    </source>
</evidence>
<feature type="region of interest" description="Disordered" evidence="9">
    <location>
        <begin position="89"/>
        <end position="112"/>
    </location>
</feature>
<accession>A0A5J5D1X0</accession>
<feature type="compositionally biased region" description="Basic and acidic residues" evidence="9">
    <location>
        <begin position="94"/>
        <end position="107"/>
    </location>
</feature>
<dbReference type="AlphaFoldDB" id="A0A5J5D1X0"/>
<keyword evidence="6 10" id="KW-0472">Membrane</keyword>
<protein>
    <submittedName>
        <fullName evidence="11">Uncharacterized protein</fullName>
    </submittedName>
</protein>